<name>A0AAV5K698_9ROSI</name>
<dbReference type="SUPFAM" id="SSF48150">
    <property type="entry name" value="DNA-glycosylase"/>
    <property type="match status" value="1"/>
</dbReference>
<proteinExistence type="predicted"/>
<dbReference type="GO" id="GO:0006285">
    <property type="term" value="P:base-excision repair, AP site formation"/>
    <property type="evidence" value="ECO:0007669"/>
    <property type="project" value="TreeGrafter"/>
</dbReference>
<evidence type="ECO:0000313" key="2">
    <source>
        <dbReference type="Proteomes" id="UP001054252"/>
    </source>
</evidence>
<protein>
    <recommendedName>
        <fullName evidence="3">HhH-GPD domain-containing protein</fullName>
    </recommendedName>
</protein>
<dbReference type="Gene3D" id="1.10.340.30">
    <property type="entry name" value="Hypothetical protein, domain 2"/>
    <property type="match status" value="1"/>
</dbReference>
<dbReference type="InterPro" id="IPR011257">
    <property type="entry name" value="DNA_glycosylase"/>
</dbReference>
<dbReference type="PANTHER" id="PTHR10242">
    <property type="entry name" value="8-OXOGUANINE DNA GLYCOSYLASE"/>
    <property type="match status" value="1"/>
</dbReference>
<dbReference type="AlphaFoldDB" id="A0AAV5K698"/>
<dbReference type="Proteomes" id="UP001054252">
    <property type="component" value="Unassembled WGS sequence"/>
</dbReference>
<dbReference type="GO" id="GO:0005634">
    <property type="term" value="C:nucleus"/>
    <property type="evidence" value="ECO:0007669"/>
    <property type="project" value="TreeGrafter"/>
</dbReference>
<sequence>MDFGTHAMSLRLPLGKCFSSFNMEEAVCNHGFFMMSPNVWIPSTKSLTRPLRLSNSIDSATVTISHPPNFPFLLIKVDQNLSSPDQQSILEQVARMLRISQKDERHVREFHEVHASAKNRGFGRIFRSPSIFEDAIKSILLCNCTWDRTLHMARTLCQLQAKLTCKTKKRGKRKRSEPRMGNFPNAKELARLDEGFLKRHCNLGYRANYVIELARNVDSGKLRLEEFEEATCHEQVFRQMMKINGFGPFACSNVLMCIRFYQKVPADTETIRHLKKVHDREGCCKGTVEKDVEQIYGNYAPYQCLAYWLELLEDYENQFGKLSKLESCKYHKVTGGLGLRGKSNKTK</sequence>
<dbReference type="InterPro" id="IPR052054">
    <property type="entry name" value="Oxidative_DNA_repair_enzyme"/>
</dbReference>
<gene>
    <name evidence="1" type="ORF">SLEP1_g30270</name>
</gene>
<accession>A0AAV5K698</accession>
<keyword evidence="2" id="KW-1185">Reference proteome</keyword>
<dbReference type="PANTHER" id="PTHR10242:SF7">
    <property type="entry name" value="HHH-GPD DOMAIN-CONTAINING PROTEIN"/>
    <property type="match status" value="1"/>
</dbReference>
<comment type="caution">
    <text evidence="1">The sequence shown here is derived from an EMBL/GenBank/DDBJ whole genome shotgun (WGS) entry which is preliminary data.</text>
</comment>
<dbReference type="EMBL" id="BPVZ01000054">
    <property type="protein sequence ID" value="GKV20105.1"/>
    <property type="molecule type" value="Genomic_DNA"/>
</dbReference>
<evidence type="ECO:0000313" key="1">
    <source>
        <dbReference type="EMBL" id="GKV20105.1"/>
    </source>
</evidence>
<reference evidence="1 2" key="1">
    <citation type="journal article" date="2021" name="Commun. Biol.">
        <title>The genome of Shorea leprosula (Dipterocarpaceae) highlights the ecological relevance of drought in aseasonal tropical rainforests.</title>
        <authorList>
            <person name="Ng K.K.S."/>
            <person name="Kobayashi M.J."/>
            <person name="Fawcett J.A."/>
            <person name="Hatakeyama M."/>
            <person name="Paape T."/>
            <person name="Ng C.H."/>
            <person name="Ang C.C."/>
            <person name="Tnah L.H."/>
            <person name="Lee C.T."/>
            <person name="Nishiyama T."/>
            <person name="Sese J."/>
            <person name="O'Brien M.J."/>
            <person name="Copetti D."/>
            <person name="Mohd Noor M.I."/>
            <person name="Ong R.C."/>
            <person name="Putra M."/>
            <person name="Sireger I.Z."/>
            <person name="Indrioko S."/>
            <person name="Kosugi Y."/>
            <person name="Izuno A."/>
            <person name="Isagi Y."/>
            <person name="Lee S.L."/>
            <person name="Shimizu K.K."/>
        </authorList>
    </citation>
    <scope>NUCLEOTIDE SEQUENCE [LARGE SCALE GENOMIC DNA]</scope>
    <source>
        <strain evidence="1">214</strain>
    </source>
</reference>
<evidence type="ECO:0008006" key="3">
    <source>
        <dbReference type="Google" id="ProtNLM"/>
    </source>
</evidence>
<organism evidence="1 2">
    <name type="scientific">Rubroshorea leprosula</name>
    <dbReference type="NCBI Taxonomy" id="152421"/>
    <lineage>
        <taxon>Eukaryota</taxon>
        <taxon>Viridiplantae</taxon>
        <taxon>Streptophyta</taxon>
        <taxon>Embryophyta</taxon>
        <taxon>Tracheophyta</taxon>
        <taxon>Spermatophyta</taxon>
        <taxon>Magnoliopsida</taxon>
        <taxon>eudicotyledons</taxon>
        <taxon>Gunneridae</taxon>
        <taxon>Pentapetalae</taxon>
        <taxon>rosids</taxon>
        <taxon>malvids</taxon>
        <taxon>Malvales</taxon>
        <taxon>Dipterocarpaceae</taxon>
        <taxon>Rubroshorea</taxon>
    </lineage>
</organism>
<dbReference type="GO" id="GO:0034039">
    <property type="term" value="F:8-oxo-7,8-dihydroguanine DNA N-glycosylase activity"/>
    <property type="evidence" value="ECO:0007669"/>
    <property type="project" value="TreeGrafter"/>
</dbReference>